<dbReference type="PANTHER" id="PTHR10885:SF0">
    <property type="entry name" value="ISOPENTENYL-DIPHOSPHATE DELTA-ISOMERASE"/>
    <property type="match status" value="1"/>
</dbReference>
<dbReference type="EMBL" id="UINC01003441">
    <property type="protein sequence ID" value="SVA06353.1"/>
    <property type="molecule type" value="Genomic_DNA"/>
</dbReference>
<evidence type="ECO:0000313" key="2">
    <source>
        <dbReference type="EMBL" id="SVA06353.1"/>
    </source>
</evidence>
<dbReference type="SUPFAM" id="SSF55811">
    <property type="entry name" value="Nudix"/>
    <property type="match status" value="1"/>
</dbReference>
<organism evidence="2">
    <name type="scientific">marine metagenome</name>
    <dbReference type="NCBI Taxonomy" id="408172"/>
    <lineage>
        <taxon>unclassified sequences</taxon>
        <taxon>metagenomes</taxon>
        <taxon>ecological metagenomes</taxon>
    </lineage>
</organism>
<evidence type="ECO:0000259" key="1">
    <source>
        <dbReference type="PROSITE" id="PS51462"/>
    </source>
</evidence>
<feature type="domain" description="Nudix hydrolase" evidence="1">
    <location>
        <begin position="31"/>
        <end position="159"/>
    </location>
</feature>
<dbReference type="CDD" id="cd04692">
    <property type="entry name" value="NUDIX_Hydrolase"/>
    <property type="match status" value="1"/>
</dbReference>
<gene>
    <name evidence="2" type="ORF">METZ01_LOCUS59207</name>
</gene>
<dbReference type="PROSITE" id="PS51462">
    <property type="entry name" value="NUDIX"/>
    <property type="match status" value="1"/>
</dbReference>
<proteinExistence type="predicted"/>
<sequence length="178" mass="20248">MNERDEILDVVDSEDLIIGKASRVQVHNNGLMHRSVHILVFNSTGSLFLQKRSMIKGESPGLWDSSAAGHVESGEDYLNCAKRELEEELSLSDVQLDEIMAIPAQIKTLWEHVRVYKCVTDGKVCIDKNEISEGRYFELSEARTLMQSNTDIFTSTFNHIYVNYISKLVQACHHQYSP</sequence>
<dbReference type="AlphaFoldDB" id="A0A381SYA8"/>
<dbReference type="PANTHER" id="PTHR10885">
    <property type="entry name" value="ISOPENTENYL-DIPHOSPHATE DELTA-ISOMERASE"/>
    <property type="match status" value="1"/>
</dbReference>
<dbReference type="Pfam" id="PF00293">
    <property type="entry name" value="NUDIX"/>
    <property type="match status" value="1"/>
</dbReference>
<dbReference type="Gene3D" id="3.90.79.10">
    <property type="entry name" value="Nucleoside Triphosphate Pyrophosphohydrolase"/>
    <property type="match status" value="1"/>
</dbReference>
<accession>A0A381SYA8</accession>
<dbReference type="InterPro" id="IPR015797">
    <property type="entry name" value="NUDIX_hydrolase-like_dom_sf"/>
</dbReference>
<dbReference type="GO" id="GO:0003824">
    <property type="term" value="F:catalytic activity"/>
    <property type="evidence" value="ECO:0007669"/>
    <property type="project" value="UniProtKB-ARBA"/>
</dbReference>
<name>A0A381SYA8_9ZZZZ</name>
<protein>
    <recommendedName>
        <fullName evidence="1">Nudix hydrolase domain-containing protein</fullName>
    </recommendedName>
</protein>
<reference evidence="2" key="1">
    <citation type="submission" date="2018-05" db="EMBL/GenBank/DDBJ databases">
        <authorList>
            <person name="Lanie J.A."/>
            <person name="Ng W.-L."/>
            <person name="Kazmierczak K.M."/>
            <person name="Andrzejewski T.M."/>
            <person name="Davidsen T.M."/>
            <person name="Wayne K.J."/>
            <person name="Tettelin H."/>
            <person name="Glass J.I."/>
            <person name="Rusch D."/>
            <person name="Podicherti R."/>
            <person name="Tsui H.-C.T."/>
            <person name="Winkler M.E."/>
        </authorList>
    </citation>
    <scope>NUCLEOTIDE SEQUENCE</scope>
</reference>
<dbReference type="InterPro" id="IPR000086">
    <property type="entry name" value="NUDIX_hydrolase_dom"/>
</dbReference>